<evidence type="ECO:0000313" key="3">
    <source>
        <dbReference type="EMBL" id="BCP00939.1"/>
    </source>
</evidence>
<dbReference type="RefSeq" id="WP_009955192.1">
    <property type="nucleotide sequence ID" value="NZ_AP024244.1"/>
</dbReference>
<dbReference type="EMBL" id="AP024255">
    <property type="protein sequence ID" value="BCP00939.1"/>
    <property type="molecule type" value="Genomic_DNA"/>
</dbReference>
<keyword evidence="3" id="KW-0449">Lipoprotein</keyword>
<organism evidence="3 4">
    <name type="scientific">Mycobacterium intracellulare</name>
    <dbReference type="NCBI Taxonomy" id="1767"/>
    <lineage>
        <taxon>Bacteria</taxon>
        <taxon>Bacillati</taxon>
        <taxon>Actinomycetota</taxon>
        <taxon>Actinomycetes</taxon>
        <taxon>Mycobacteriales</taxon>
        <taxon>Mycobacteriaceae</taxon>
        <taxon>Mycobacterium</taxon>
        <taxon>Mycobacterium avium complex (MAC)</taxon>
    </lineage>
</organism>
<keyword evidence="2" id="KW-0732">Signal</keyword>
<dbReference type="AlphaFoldDB" id="A0A7R7RN75"/>
<feature type="chain" id="PRO_5032506601" evidence="2">
    <location>
        <begin position="21"/>
        <end position="328"/>
    </location>
</feature>
<dbReference type="SUPFAM" id="SSF56601">
    <property type="entry name" value="beta-lactamase/transpeptidase-like"/>
    <property type="match status" value="1"/>
</dbReference>
<feature type="signal peptide" evidence="2">
    <location>
        <begin position="1"/>
        <end position="20"/>
    </location>
</feature>
<evidence type="ECO:0000313" key="4">
    <source>
        <dbReference type="Proteomes" id="UP000595205"/>
    </source>
</evidence>
<feature type="region of interest" description="Disordered" evidence="1">
    <location>
        <begin position="62"/>
        <end position="82"/>
    </location>
</feature>
<dbReference type="Gene3D" id="3.40.710.10">
    <property type="entry name" value="DD-peptidase/beta-lactamase superfamily"/>
    <property type="match status" value="1"/>
</dbReference>
<dbReference type="InterPro" id="IPR012338">
    <property type="entry name" value="Beta-lactam/transpept-like"/>
</dbReference>
<gene>
    <name evidence="3" type="primary">lppW</name>
    <name evidence="3" type="ORF">MINTM018_37080</name>
</gene>
<evidence type="ECO:0000256" key="2">
    <source>
        <dbReference type="SAM" id="SignalP"/>
    </source>
</evidence>
<sequence length="328" mass="34367">MRVRPLTLLTATAAVTLLVAAGSEALVQAKVYSLPINAPVRVIPQRPAPAPPQSAALMLEAATPPQEPQPPQALPGAGSAPLQARVQQATEEAAASGAALSVAILDRHTHQLVSNGNGQVVGTASVAKLFIADDLLLHQAEGKAALSAEDRQALDIMLQSSDDGAAERFWGQGGGSAIISEVAARYGLASTTPPSDGRWWNTMSSVTDLIRYYEMLLDGSGGLPADQAKIIVNDLAQSTPNGVDGYPQRFGIPDGLYAEPVAVKQGWMCCIGSDWMHLSTGVIGADRRYIMVVQSLQASDDATARDTITRAVKTIFPEGRVDAVARGL</sequence>
<proteinExistence type="predicted"/>
<dbReference type="Proteomes" id="UP000595205">
    <property type="component" value="Chromosome"/>
</dbReference>
<evidence type="ECO:0000256" key="1">
    <source>
        <dbReference type="SAM" id="MobiDB-lite"/>
    </source>
</evidence>
<protein>
    <submittedName>
        <fullName evidence="3">Putative lipoprotein LppW</fullName>
    </submittedName>
</protein>
<name>A0A7R7RN75_MYCIT</name>
<reference evidence="3 4" key="1">
    <citation type="submission" date="2020-12" db="EMBL/GenBank/DDBJ databases">
        <title>Genome sequence of clinical Mycobacterium intracellulare strains.</title>
        <authorList>
            <person name="Tateishi Y."/>
            <person name="Matsumoto S."/>
            <person name="Fukushima Y."/>
            <person name="Nakajima C."/>
            <person name="Suzuki Y."/>
        </authorList>
    </citation>
    <scope>NUCLEOTIDE SEQUENCE [LARGE SCALE GENOMIC DNA]</scope>
    <source>
        <strain evidence="3 4">M018</strain>
    </source>
</reference>
<accession>A0A7R7RN75</accession>